<keyword evidence="2" id="KW-1185">Reference proteome</keyword>
<evidence type="ECO:0000313" key="2">
    <source>
        <dbReference type="Proteomes" id="UP000006281"/>
    </source>
</evidence>
<dbReference type="HOGENOM" id="CLU_3204927_0_0_11"/>
<sequence length="45" mass="4724">MGAQLTMQGADQTGLGLLAVTNAGSAPVRGCYQSTGGWFFQYNRV</sequence>
<proteinExistence type="predicted"/>
<evidence type="ECO:0000313" key="1">
    <source>
        <dbReference type="EMBL" id="CCH32134.1"/>
    </source>
</evidence>
<reference evidence="1 2" key="1">
    <citation type="journal article" date="2012" name="BMC Genomics">
        <title>Complete genome sequence of Saccharothrix espanaensis DSM 44229T and comparison to the other completely sequenced Pseudonocardiaceae.</title>
        <authorList>
            <person name="Strobel T."/>
            <person name="Al-Dilaimi A."/>
            <person name="Blom J."/>
            <person name="Gessner A."/>
            <person name="Kalinowski J."/>
            <person name="Luzhetska M."/>
            <person name="Puhler A."/>
            <person name="Szczepanowski R."/>
            <person name="Bechthold A."/>
            <person name="Ruckert C."/>
        </authorList>
    </citation>
    <scope>NUCLEOTIDE SEQUENCE [LARGE SCALE GENOMIC DNA]</scope>
    <source>
        <strain evidence="2">ATCC 51144 / DSM 44229 / JCM 9112 / NBRC 15066 / NRRL 15764</strain>
    </source>
</reference>
<dbReference type="PATRIC" id="fig|1179773.3.peg.4876"/>
<dbReference type="RefSeq" id="WP_015102246.1">
    <property type="nucleotide sequence ID" value="NC_019673.1"/>
</dbReference>
<name>K0K5L3_SACES</name>
<accession>K0K5L3</accession>
<gene>
    <name evidence="1" type="ordered locus">BN6_48620</name>
</gene>
<dbReference type="STRING" id="1179773.BN6_48620"/>
<protein>
    <submittedName>
        <fullName evidence="1">Uncharacterized protein</fullName>
    </submittedName>
</protein>
<dbReference type="KEGG" id="sesp:BN6_48620"/>
<organism evidence="1 2">
    <name type="scientific">Saccharothrix espanaensis (strain ATCC 51144 / DSM 44229 / JCM 9112 / NBRC 15066 / NRRL 15764)</name>
    <dbReference type="NCBI Taxonomy" id="1179773"/>
    <lineage>
        <taxon>Bacteria</taxon>
        <taxon>Bacillati</taxon>
        <taxon>Actinomycetota</taxon>
        <taxon>Actinomycetes</taxon>
        <taxon>Pseudonocardiales</taxon>
        <taxon>Pseudonocardiaceae</taxon>
        <taxon>Saccharothrix</taxon>
    </lineage>
</organism>
<dbReference type="Proteomes" id="UP000006281">
    <property type="component" value="Chromosome"/>
</dbReference>
<dbReference type="AlphaFoldDB" id="K0K5L3"/>
<dbReference type="EMBL" id="HE804045">
    <property type="protein sequence ID" value="CCH32134.1"/>
    <property type="molecule type" value="Genomic_DNA"/>
</dbReference>